<evidence type="ECO:0008006" key="9">
    <source>
        <dbReference type="Google" id="ProtNLM"/>
    </source>
</evidence>
<evidence type="ECO:0000313" key="8">
    <source>
        <dbReference type="Proteomes" id="UP000306985"/>
    </source>
</evidence>
<keyword evidence="3 6" id="KW-1133">Transmembrane helix</keyword>
<comment type="caution">
    <text evidence="7">The sequence shown here is derived from an EMBL/GenBank/DDBJ whole genome shotgun (WGS) entry which is preliminary data.</text>
</comment>
<name>A0A4V6Y6N5_9ACTN</name>
<accession>A0A4V6Y6N5</accession>
<feature type="transmembrane region" description="Helical" evidence="6">
    <location>
        <begin position="46"/>
        <end position="67"/>
    </location>
</feature>
<keyword evidence="2 6" id="KW-0812">Transmembrane</keyword>
<dbReference type="Proteomes" id="UP000306985">
    <property type="component" value="Unassembled WGS sequence"/>
</dbReference>
<keyword evidence="4 6" id="KW-0472">Membrane</keyword>
<evidence type="ECO:0000256" key="5">
    <source>
        <dbReference type="SAM" id="MobiDB-lite"/>
    </source>
</evidence>
<feature type="region of interest" description="Disordered" evidence="5">
    <location>
        <begin position="1"/>
        <end position="37"/>
    </location>
</feature>
<evidence type="ECO:0000256" key="2">
    <source>
        <dbReference type="ARBA" id="ARBA00022692"/>
    </source>
</evidence>
<comment type="subcellular location">
    <subcellularLocation>
        <location evidence="1">Membrane</location>
        <topology evidence="1">Single-pass membrane protein</topology>
    </subcellularLocation>
</comment>
<gene>
    <name evidence="7" type="ORF">FDO65_20245</name>
</gene>
<dbReference type="SUPFAM" id="SSF55486">
    <property type="entry name" value="Metalloproteases ('zincins'), catalytic domain"/>
    <property type="match status" value="1"/>
</dbReference>
<protein>
    <recommendedName>
        <fullName evidence="9">Neutral zinc metallopeptidase</fullName>
    </recommendedName>
</protein>
<reference evidence="7 8" key="1">
    <citation type="submission" date="2019-05" db="EMBL/GenBank/DDBJ databases">
        <title>Nakamurella sp. N5BH11, whole genome shotgun sequence.</title>
        <authorList>
            <person name="Tuo L."/>
        </authorList>
    </citation>
    <scope>NUCLEOTIDE SEQUENCE [LARGE SCALE GENOMIC DNA]</scope>
    <source>
        <strain evidence="7 8">N5BH11</strain>
    </source>
</reference>
<dbReference type="Pfam" id="PF04228">
    <property type="entry name" value="Zn_peptidase"/>
    <property type="match status" value="1"/>
</dbReference>
<dbReference type="PANTHER" id="PTHR30168:SF0">
    <property type="entry name" value="INNER MEMBRANE PROTEIN"/>
    <property type="match status" value="1"/>
</dbReference>
<feature type="compositionally biased region" description="Gly residues" evidence="5">
    <location>
        <begin position="28"/>
        <end position="37"/>
    </location>
</feature>
<evidence type="ECO:0000313" key="7">
    <source>
        <dbReference type="EMBL" id="TKV56305.1"/>
    </source>
</evidence>
<evidence type="ECO:0000256" key="3">
    <source>
        <dbReference type="ARBA" id="ARBA00022989"/>
    </source>
</evidence>
<evidence type="ECO:0000256" key="4">
    <source>
        <dbReference type="ARBA" id="ARBA00023136"/>
    </source>
</evidence>
<sequence length="326" mass="33691">MKFNPNARLDTSQVQDRRRSGGRVTVPTGGGSGGGFGGMPSGKGGLAVGGGALGIIGIIVFVILSMVSGGGGASSSPGLLQGLADSGSNSSLDSGQLASSCRTGADAATNEDCANVAFINSIQDYWSDTFAASGVTYRPATTVFYSGQTPTGCGPGDKGMGPFYCPADQRVYVDLTFWEELKNRFGGNDAPFTQAYVLAHEYGHHVQNLLGTSDRVGNAVGATSGAVRLELQADCYAGVWANHATSTPGADGQVLITDISQTDLNNALQTAGIIGDDYIQSELAGQRVDPSQFSHGTSAQRQKWFTTGYQTGQPQACNTFETNDLG</sequence>
<dbReference type="GO" id="GO:0016020">
    <property type="term" value="C:membrane"/>
    <property type="evidence" value="ECO:0007669"/>
    <property type="project" value="UniProtKB-SubCell"/>
</dbReference>
<dbReference type="RefSeq" id="WP_137451574.1">
    <property type="nucleotide sequence ID" value="NZ_SZZH01000007.1"/>
</dbReference>
<dbReference type="InterPro" id="IPR007343">
    <property type="entry name" value="Uncharacterised_pept_Zn_put"/>
</dbReference>
<organism evidence="7 8">
    <name type="scientific">Nakamurella flava</name>
    <dbReference type="NCBI Taxonomy" id="2576308"/>
    <lineage>
        <taxon>Bacteria</taxon>
        <taxon>Bacillati</taxon>
        <taxon>Actinomycetota</taxon>
        <taxon>Actinomycetes</taxon>
        <taxon>Nakamurellales</taxon>
        <taxon>Nakamurellaceae</taxon>
        <taxon>Nakamurella</taxon>
    </lineage>
</organism>
<evidence type="ECO:0000256" key="6">
    <source>
        <dbReference type="SAM" id="Phobius"/>
    </source>
</evidence>
<dbReference type="AlphaFoldDB" id="A0A4V6Y6N5"/>
<proteinExistence type="predicted"/>
<dbReference type="EMBL" id="SZZH01000007">
    <property type="protein sequence ID" value="TKV56305.1"/>
    <property type="molecule type" value="Genomic_DNA"/>
</dbReference>
<evidence type="ECO:0000256" key="1">
    <source>
        <dbReference type="ARBA" id="ARBA00004167"/>
    </source>
</evidence>
<dbReference type="OrthoDB" id="9774900at2"/>
<dbReference type="PANTHER" id="PTHR30168">
    <property type="entry name" value="PUTATIVE MEMBRANE PROTEIN YPFJ"/>
    <property type="match status" value="1"/>
</dbReference>
<keyword evidence="8" id="KW-1185">Reference proteome</keyword>